<dbReference type="SUPFAM" id="SSF56935">
    <property type="entry name" value="Porins"/>
    <property type="match status" value="1"/>
</dbReference>
<evidence type="ECO:0000256" key="4">
    <source>
        <dbReference type="RuleBase" id="RU003357"/>
    </source>
</evidence>
<evidence type="ECO:0000256" key="1">
    <source>
        <dbReference type="ARBA" id="ARBA00004442"/>
    </source>
</evidence>
<dbReference type="InterPro" id="IPR010104">
    <property type="entry name" value="TonB_rcpt_bac"/>
</dbReference>
<evidence type="ECO:0000256" key="3">
    <source>
        <dbReference type="ARBA" id="ARBA00023237"/>
    </source>
</evidence>
<keyword evidence="9" id="KW-0675">Receptor</keyword>
<keyword evidence="10" id="KW-1185">Reference proteome</keyword>
<dbReference type="SUPFAM" id="SSF49464">
    <property type="entry name" value="Carboxypeptidase regulatory domain-like"/>
    <property type="match status" value="1"/>
</dbReference>
<evidence type="ECO:0000259" key="7">
    <source>
        <dbReference type="Pfam" id="PF00593"/>
    </source>
</evidence>
<protein>
    <submittedName>
        <fullName evidence="9">TonB-dependent receptor</fullName>
    </submittedName>
</protein>
<dbReference type="InterPro" id="IPR000531">
    <property type="entry name" value="Beta-barrel_TonB"/>
</dbReference>
<feature type="domain" description="TonB-dependent receptor plug" evidence="8">
    <location>
        <begin position="131"/>
        <end position="240"/>
    </location>
</feature>
<dbReference type="Pfam" id="PF00593">
    <property type="entry name" value="TonB_dep_Rec_b-barrel"/>
    <property type="match status" value="1"/>
</dbReference>
<evidence type="ECO:0000256" key="6">
    <source>
        <dbReference type="SAM" id="SignalP"/>
    </source>
</evidence>
<dbReference type="RefSeq" id="WP_286651129.1">
    <property type="nucleotide sequence ID" value="NZ_JACAGK010000019.1"/>
</dbReference>
<dbReference type="InterPro" id="IPR037066">
    <property type="entry name" value="Plug_dom_sf"/>
</dbReference>
<organism evidence="9 10">
    <name type="scientific">Sphingobacterium hotanense</name>
    <dbReference type="NCBI Taxonomy" id="649196"/>
    <lineage>
        <taxon>Bacteria</taxon>
        <taxon>Pseudomonadati</taxon>
        <taxon>Bacteroidota</taxon>
        <taxon>Sphingobacteriia</taxon>
        <taxon>Sphingobacteriales</taxon>
        <taxon>Sphingobacteriaceae</taxon>
        <taxon>Sphingobacterium</taxon>
    </lineage>
</organism>
<gene>
    <name evidence="9" type="ORF">HX018_08540</name>
</gene>
<keyword evidence="4" id="KW-0798">TonB box</keyword>
<keyword evidence="2 4" id="KW-0472">Membrane</keyword>
<dbReference type="Gene3D" id="2.40.170.20">
    <property type="entry name" value="TonB-dependent receptor, beta-barrel domain"/>
    <property type="match status" value="1"/>
</dbReference>
<dbReference type="InterPro" id="IPR012910">
    <property type="entry name" value="Plug_dom"/>
</dbReference>
<dbReference type="Gene3D" id="2.170.130.10">
    <property type="entry name" value="TonB-dependent receptor, plug domain"/>
    <property type="match status" value="1"/>
</dbReference>
<proteinExistence type="inferred from homology"/>
<dbReference type="Gene3D" id="2.60.40.1120">
    <property type="entry name" value="Carboxypeptidase-like, regulatory domain"/>
    <property type="match status" value="1"/>
</dbReference>
<feature type="chain" id="PRO_5045880416" evidence="6">
    <location>
        <begin position="22"/>
        <end position="954"/>
    </location>
</feature>
<evidence type="ECO:0000259" key="8">
    <source>
        <dbReference type="Pfam" id="PF07715"/>
    </source>
</evidence>
<feature type="domain" description="TonB-dependent receptor-like beta-barrel" evidence="7">
    <location>
        <begin position="490"/>
        <end position="920"/>
    </location>
</feature>
<evidence type="ECO:0000313" key="9">
    <source>
        <dbReference type="EMBL" id="MDM1048282.1"/>
    </source>
</evidence>
<dbReference type="InterPro" id="IPR008969">
    <property type="entry name" value="CarboxyPept-like_regulatory"/>
</dbReference>
<evidence type="ECO:0000313" key="10">
    <source>
        <dbReference type="Proteomes" id="UP001170954"/>
    </source>
</evidence>
<keyword evidence="3" id="KW-0998">Cell outer membrane</keyword>
<comment type="subcellular location">
    <subcellularLocation>
        <location evidence="1 4">Cell outer membrane</location>
    </subcellularLocation>
</comment>
<dbReference type="EMBL" id="JACAGK010000019">
    <property type="protein sequence ID" value="MDM1048282.1"/>
    <property type="molecule type" value="Genomic_DNA"/>
</dbReference>
<comment type="caution">
    <text evidence="9">The sequence shown here is derived from an EMBL/GenBank/DDBJ whole genome shotgun (WGS) entry which is preliminary data.</text>
</comment>
<name>A0ABT7NM11_9SPHI</name>
<dbReference type="NCBIfam" id="TIGR01782">
    <property type="entry name" value="TonB-Xanth-Caul"/>
    <property type="match status" value="1"/>
</dbReference>
<sequence>MKRIFSFLFFLVFLSWHTAFSQQQYSITGRIIDGKAALPGVTIKTKDNSIATQSNLDGTFRITGIKQGNYELVFSYLGYEPIEKTVSVSEKPFNVYLGDLSFSGNDAQDIDEVVVQGIMANTQAKALSIQKSSPAIMNVIASDLIGKLPDRNAAEAVQRIQGIAIERDHGEGRYASVRGTPMQWNSTLVNGNRMPTSEGTSDNTSGSRTSPLDIFPSEMIEFVQVSKAITPDMEGDAIGGSINFVTRTAPVSKTLKASLGTGYNGQAQKGIYSGSFMYGDHFFNKKLSLIIGGSYWKRNWATDNTEAVYNQDDFAMESFELRDYKGVRTTMGLNAGLAYHINPSHKIFFRGILTDFQDQETALEHTFSYTGKTLTQRRREGVIGIGLLGAEIGGTHNTLGEKLNIHWKLSNYETDMDTRKPSHADNPKNTYKLSMFASKVDYANLAADGKMYLDMDAPAGFQSSNYQSFVPQLKSAVKTSDLRLTQLIELQTQSFERDRIAELDLKYQLNNNIYFKAGGKFKGKYLRRGSPMDIYVNRGANITVESLATEAYDYNGGFMKETGADYHSVLLDGITLTQVDQLLTDSYISENKLMHIARGESSPDAASSFYTGNEDVYAGYGMFNMKLSDKLQLIAGARYEHTALTYYGNEVIRKNVDGKPTADINKVENSSKFGSLLPIAHLKYQPIEAMNIRLAYTRTFARANFSDLNPTENINLIFTPPVISRGNIALKPTFAHNFDFMSEYYFDDIGVASFGVFYKKLSNVIYSSQSFQQIDGTTYRITQPENSENGWLAGFEAGVSKRLSFLPDFWSGFGVEANYTMTTSEMEVPRFSLDEKGQVTKTIAKEVLPNQSKHLFNTAIFYEKGKFMARIAGNYKGSALAIVQGNPENYRWYGENFTMDFSANYRFNKKVSVFAELNNLTNAPLRYYHGDSRRLEQLEYYSLRGLVGINYQIF</sequence>
<evidence type="ECO:0000256" key="5">
    <source>
        <dbReference type="SAM" id="MobiDB-lite"/>
    </source>
</evidence>
<feature type="region of interest" description="Disordered" evidence="5">
    <location>
        <begin position="185"/>
        <end position="210"/>
    </location>
</feature>
<evidence type="ECO:0000256" key="2">
    <source>
        <dbReference type="ARBA" id="ARBA00023136"/>
    </source>
</evidence>
<feature type="signal peptide" evidence="6">
    <location>
        <begin position="1"/>
        <end position="21"/>
    </location>
</feature>
<accession>A0ABT7NM11</accession>
<dbReference type="PANTHER" id="PTHR40980:SF4">
    <property type="entry name" value="TONB-DEPENDENT RECEPTOR-LIKE BETA-BARREL DOMAIN-CONTAINING PROTEIN"/>
    <property type="match status" value="1"/>
</dbReference>
<reference evidence="9" key="2">
    <citation type="journal article" date="2022" name="Sci. Total Environ.">
        <title>Prevalence, transmission, and molecular epidemiology of tet(X)-positive bacteria among humans, animals, and environmental niches in China: An epidemiological, and genomic-based study.</title>
        <authorList>
            <person name="Dong N."/>
            <person name="Zeng Y."/>
            <person name="Cai C."/>
            <person name="Sun C."/>
            <person name="Lu J."/>
            <person name="Liu C."/>
            <person name="Zhou H."/>
            <person name="Sun Q."/>
            <person name="Shu L."/>
            <person name="Wang H."/>
            <person name="Wang Y."/>
            <person name="Wang S."/>
            <person name="Wu C."/>
            <person name="Chan E.W."/>
            <person name="Chen G."/>
            <person name="Shen Z."/>
            <person name="Chen S."/>
            <person name="Zhang R."/>
        </authorList>
    </citation>
    <scope>NUCLEOTIDE SEQUENCE</scope>
    <source>
        <strain evidence="9">R1692</strain>
    </source>
</reference>
<dbReference type="Pfam" id="PF13715">
    <property type="entry name" value="CarbopepD_reg_2"/>
    <property type="match status" value="1"/>
</dbReference>
<dbReference type="InterPro" id="IPR036942">
    <property type="entry name" value="Beta-barrel_TonB_sf"/>
</dbReference>
<keyword evidence="6" id="KW-0732">Signal</keyword>
<dbReference type="Pfam" id="PF07715">
    <property type="entry name" value="Plug"/>
    <property type="match status" value="1"/>
</dbReference>
<comment type="similarity">
    <text evidence="4">Belongs to the TonB-dependent receptor family.</text>
</comment>
<dbReference type="PANTHER" id="PTHR40980">
    <property type="entry name" value="PLUG DOMAIN-CONTAINING PROTEIN"/>
    <property type="match status" value="1"/>
</dbReference>
<dbReference type="Proteomes" id="UP001170954">
    <property type="component" value="Unassembled WGS sequence"/>
</dbReference>
<reference evidence="9" key="1">
    <citation type="submission" date="2020-06" db="EMBL/GenBank/DDBJ databases">
        <authorList>
            <person name="Dong N."/>
        </authorList>
    </citation>
    <scope>NUCLEOTIDE SEQUENCE</scope>
    <source>
        <strain evidence="9">R1692</strain>
    </source>
</reference>